<dbReference type="AlphaFoldDB" id="A0A159Z5G8"/>
<dbReference type="GO" id="GO:0005737">
    <property type="term" value="C:cytoplasm"/>
    <property type="evidence" value="ECO:0007669"/>
    <property type="project" value="TreeGrafter"/>
</dbReference>
<gene>
    <name evidence="4" type="ORF">AKL17_2368</name>
</gene>
<protein>
    <submittedName>
        <fullName evidence="4">AgaE protein</fullName>
    </submittedName>
</protein>
<proteinExistence type="inferred from homology"/>
<comment type="similarity">
    <text evidence="1">Belongs to the DadA oxidoreductase family.</text>
</comment>
<dbReference type="Proteomes" id="UP000076128">
    <property type="component" value="Chromosome"/>
</dbReference>
<dbReference type="KEGG" id="daa:AKL17_2368"/>
<dbReference type="PANTHER" id="PTHR13847">
    <property type="entry name" value="SARCOSINE DEHYDROGENASE-RELATED"/>
    <property type="match status" value="1"/>
</dbReference>
<evidence type="ECO:0000256" key="2">
    <source>
        <dbReference type="ARBA" id="ARBA00023002"/>
    </source>
</evidence>
<evidence type="ECO:0000313" key="4">
    <source>
        <dbReference type="EMBL" id="AMY69614.1"/>
    </source>
</evidence>
<dbReference type="PANTHER" id="PTHR13847:SF280">
    <property type="entry name" value="D-AMINO ACID DEHYDROGENASE"/>
    <property type="match status" value="1"/>
</dbReference>
<dbReference type="InterPro" id="IPR006076">
    <property type="entry name" value="FAD-dep_OxRdtase"/>
</dbReference>
<dbReference type="EMBL" id="CP012661">
    <property type="protein sequence ID" value="AMY69614.1"/>
    <property type="molecule type" value="Genomic_DNA"/>
</dbReference>
<dbReference type="STRING" id="1335048.AKL17_2368"/>
<dbReference type="OrthoDB" id="9787190at2"/>
<dbReference type="GO" id="GO:0005886">
    <property type="term" value="C:plasma membrane"/>
    <property type="evidence" value="ECO:0007669"/>
    <property type="project" value="TreeGrafter"/>
</dbReference>
<organism evidence="4 5">
    <name type="scientific">Frigidibacter mobilis</name>
    <dbReference type="NCBI Taxonomy" id="1335048"/>
    <lineage>
        <taxon>Bacteria</taxon>
        <taxon>Pseudomonadati</taxon>
        <taxon>Pseudomonadota</taxon>
        <taxon>Alphaproteobacteria</taxon>
        <taxon>Rhodobacterales</taxon>
        <taxon>Paracoccaceae</taxon>
        <taxon>Frigidibacter</taxon>
    </lineage>
</organism>
<dbReference type="GO" id="GO:0008718">
    <property type="term" value="F:D-amino-acid dehydrogenase activity"/>
    <property type="evidence" value="ECO:0007669"/>
    <property type="project" value="TreeGrafter"/>
</dbReference>
<dbReference type="InterPro" id="IPR036188">
    <property type="entry name" value="FAD/NAD-bd_sf"/>
</dbReference>
<keyword evidence="2" id="KW-0560">Oxidoreductase</keyword>
<dbReference type="RefSeq" id="WP_066813487.1">
    <property type="nucleotide sequence ID" value="NZ_CP012661.1"/>
</dbReference>
<name>A0A159Z5G8_9RHOB</name>
<reference evidence="4 5" key="1">
    <citation type="submission" date="2015-09" db="EMBL/GenBank/DDBJ databases">
        <title>Complete genome sequence of Defluviimonas alba cai42t isolated from an oilfield in Xinjiang.</title>
        <authorList>
            <person name="Geng S."/>
            <person name="Pan X."/>
            <person name="Wu X."/>
        </authorList>
    </citation>
    <scope>NUCLEOTIDE SEQUENCE [LARGE SCALE GENOMIC DNA]</scope>
    <source>
        <strain evidence="5">cai42</strain>
    </source>
</reference>
<accession>A0A159Z5G8</accession>
<sequence>MTPFPIRADSPVTHAAPLPEACDVAVIGGGVIGVMTALFLARQGQKVVLLDKGRIAGEQSSRNWGWIRQQGRDPAELPMMIEARRIWMDLAAELGPGLGYRQAGVMYLAGSEAQAATYEGWLPHAAAHGIDTRMLSRAEMQAMVPNSAGWTAALWTASDAQAEPWAAVPLLAKLAAEAGVALREACAVRALDMAAGRVVGVVTEAGRIACDRVVLAGGAWSGLFARAHGVHLPQLSVRSTVAATQVLPEVFAGAASDKSFAFRRRADGRYTLAPGSFHEFFIGPDAFRHLRPFIPQIRADISGTRFLPMAPRGYPDAWTTPRRWDAGRPGPFEALRVLDPAPNARRVEEIRARFAAAFPGLGEVKIDCAWAGMIDTMPDVVPVIDHAAAVPGLTIATGMSGHGFGIGPGVGRVVADLVQGRAPGHDLTRFRLSRFADGSPITIGPSL</sequence>
<evidence type="ECO:0000259" key="3">
    <source>
        <dbReference type="Pfam" id="PF01266"/>
    </source>
</evidence>
<evidence type="ECO:0000313" key="5">
    <source>
        <dbReference type="Proteomes" id="UP000076128"/>
    </source>
</evidence>
<dbReference type="Gene3D" id="3.50.50.60">
    <property type="entry name" value="FAD/NAD(P)-binding domain"/>
    <property type="match status" value="2"/>
</dbReference>
<dbReference type="GO" id="GO:0055130">
    <property type="term" value="P:D-alanine catabolic process"/>
    <property type="evidence" value="ECO:0007669"/>
    <property type="project" value="TreeGrafter"/>
</dbReference>
<feature type="domain" description="FAD dependent oxidoreductase" evidence="3">
    <location>
        <begin position="23"/>
        <end position="417"/>
    </location>
</feature>
<keyword evidence="5" id="KW-1185">Reference proteome</keyword>
<evidence type="ECO:0000256" key="1">
    <source>
        <dbReference type="ARBA" id="ARBA00009410"/>
    </source>
</evidence>
<dbReference type="PATRIC" id="fig|1335048.3.peg.2467"/>
<dbReference type="Pfam" id="PF01266">
    <property type="entry name" value="DAO"/>
    <property type="match status" value="1"/>
</dbReference>
<dbReference type="SUPFAM" id="SSF51905">
    <property type="entry name" value="FAD/NAD(P)-binding domain"/>
    <property type="match status" value="1"/>
</dbReference>
<dbReference type="Gene3D" id="3.30.9.10">
    <property type="entry name" value="D-Amino Acid Oxidase, subunit A, domain 2"/>
    <property type="match status" value="2"/>
</dbReference>